<keyword evidence="3" id="KW-0472">Membrane</keyword>
<proteinExistence type="inferred from homology"/>
<evidence type="ECO:0000313" key="4">
    <source>
        <dbReference type="EMBL" id="MDT0261506.1"/>
    </source>
</evidence>
<feature type="transmembrane region" description="Helical" evidence="3">
    <location>
        <begin position="109"/>
        <end position="128"/>
    </location>
</feature>
<keyword evidence="3" id="KW-0812">Transmembrane</keyword>
<evidence type="ECO:0000313" key="5">
    <source>
        <dbReference type="Proteomes" id="UP001183176"/>
    </source>
</evidence>
<feature type="transmembrane region" description="Helical" evidence="3">
    <location>
        <begin position="148"/>
        <end position="168"/>
    </location>
</feature>
<dbReference type="Proteomes" id="UP001183176">
    <property type="component" value="Unassembled WGS sequence"/>
</dbReference>
<dbReference type="InterPro" id="IPR048254">
    <property type="entry name" value="CDP_ALCOHOL_P_TRANSF_CS"/>
</dbReference>
<name>A0ABU2J942_9ACTN</name>
<accession>A0ABU2J942</accession>
<dbReference type="Pfam" id="PF01066">
    <property type="entry name" value="CDP-OH_P_transf"/>
    <property type="match status" value="1"/>
</dbReference>
<dbReference type="EMBL" id="JAVREH010000008">
    <property type="protein sequence ID" value="MDT0261506.1"/>
    <property type="molecule type" value="Genomic_DNA"/>
</dbReference>
<keyword evidence="1 2" id="KW-0808">Transferase</keyword>
<feature type="transmembrane region" description="Helical" evidence="3">
    <location>
        <begin position="175"/>
        <end position="198"/>
    </location>
</feature>
<reference evidence="5" key="1">
    <citation type="submission" date="2023-07" db="EMBL/GenBank/DDBJ databases">
        <title>30 novel species of actinomycetes from the DSMZ collection.</title>
        <authorList>
            <person name="Nouioui I."/>
        </authorList>
    </citation>
    <scope>NUCLEOTIDE SEQUENCE [LARGE SCALE GENOMIC DNA]</scope>
    <source>
        <strain evidence="5">DSM 44399</strain>
    </source>
</reference>
<evidence type="ECO:0000256" key="3">
    <source>
        <dbReference type="SAM" id="Phobius"/>
    </source>
</evidence>
<comment type="similarity">
    <text evidence="2">Belongs to the CDP-alcohol phosphatidyltransferase class-I family.</text>
</comment>
<gene>
    <name evidence="4" type="ORF">RM423_08880</name>
</gene>
<keyword evidence="3" id="KW-1133">Transmembrane helix</keyword>
<dbReference type="RefSeq" id="WP_311422660.1">
    <property type="nucleotide sequence ID" value="NZ_JAVREH010000008.1"/>
</dbReference>
<feature type="transmembrane region" description="Helical" evidence="3">
    <location>
        <begin position="80"/>
        <end position="102"/>
    </location>
</feature>
<dbReference type="InterPro" id="IPR000462">
    <property type="entry name" value="CDP-OH_P_trans"/>
</dbReference>
<dbReference type="PROSITE" id="PS00379">
    <property type="entry name" value="CDP_ALCOHOL_P_TRANSF"/>
    <property type="match status" value="1"/>
</dbReference>
<keyword evidence="5" id="KW-1185">Reference proteome</keyword>
<sequence>MLDARARRVLSPALDAVGTRLSDAGVPALALTAAGWVAGLAACTAVLAHAWLWALALWLANRLLDGLDGPVARRNGASDLGGFLDIVADFSIYAGFIVAVAIAQPGARLACLALLTAYYLSGTAFLALSSLLERRGTSLAADGRSLRFVGGLAEGTETVVVYVLLCLLPDRAALIAWLFTAAVTITAVQRIALGVHALHRPAAPRRVPAEPAAPAAVLPQEIR</sequence>
<dbReference type="InterPro" id="IPR043130">
    <property type="entry name" value="CDP-OH_PTrfase_TM_dom"/>
</dbReference>
<evidence type="ECO:0000256" key="1">
    <source>
        <dbReference type="ARBA" id="ARBA00022679"/>
    </source>
</evidence>
<dbReference type="Gene3D" id="1.20.120.1760">
    <property type="match status" value="1"/>
</dbReference>
<organism evidence="4 5">
    <name type="scientific">Jatrophihabitans lederbergiae</name>
    <dbReference type="NCBI Taxonomy" id="3075547"/>
    <lineage>
        <taxon>Bacteria</taxon>
        <taxon>Bacillati</taxon>
        <taxon>Actinomycetota</taxon>
        <taxon>Actinomycetes</taxon>
        <taxon>Jatrophihabitantales</taxon>
        <taxon>Jatrophihabitantaceae</taxon>
        <taxon>Jatrophihabitans</taxon>
    </lineage>
</organism>
<protein>
    <submittedName>
        <fullName evidence="4">CDP-alcohol phosphatidyltransferase family protein</fullName>
    </submittedName>
</protein>
<feature type="transmembrane region" description="Helical" evidence="3">
    <location>
        <begin position="29"/>
        <end position="60"/>
    </location>
</feature>
<evidence type="ECO:0000256" key="2">
    <source>
        <dbReference type="RuleBase" id="RU003750"/>
    </source>
</evidence>
<comment type="caution">
    <text evidence="4">The sequence shown here is derived from an EMBL/GenBank/DDBJ whole genome shotgun (WGS) entry which is preliminary data.</text>
</comment>